<keyword evidence="1" id="KW-0808">Transferase</keyword>
<evidence type="ECO:0000313" key="1">
    <source>
        <dbReference type="EMBL" id="OQJ61995.1"/>
    </source>
</evidence>
<dbReference type="GO" id="GO:0000287">
    <property type="term" value="F:magnesium ion binding"/>
    <property type="evidence" value="ECO:0007669"/>
    <property type="project" value="InterPro"/>
</dbReference>
<evidence type="ECO:0000313" key="2">
    <source>
        <dbReference type="Proteomes" id="UP000215316"/>
    </source>
</evidence>
<dbReference type="GO" id="GO:0008897">
    <property type="term" value="F:holo-[acyl-carrier-protein] synthase activity"/>
    <property type="evidence" value="ECO:0007669"/>
    <property type="project" value="InterPro"/>
</dbReference>
<dbReference type="EMBL" id="MZMQ01000001">
    <property type="protein sequence ID" value="OQJ61995.1"/>
    <property type="molecule type" value="Genomic_DNA"/>
</dbReference>
<dbReference type="SUPFAM" id="SSF56214">
    <property type="entry name" value="4'-phosphopantetheinyl transferase"/>
    <property type="match status" value="2"/>
</dbReference>
<dbReference type="AlphaFoldDB" id="A0A225CE17"/>
<gene>
    <name evidence="1" type="ORF">B5P24_02600</name>
</gene>
<dbReference type="OrthoDB" id="190168at2"/>
<protein>
    <submittedName>
        <fullName evidence="1">4-phosphopantetheinyl transferase</fullName>
    </submittedName>
</protein>
<dbReference type="Gene3D" id="3.90.470.20">
    <property type="entry name" value="4'-phosphopantetheinyl transferase domain"/>
    <property type="match status" value="1"/>
</dbReference>
<dbReference type="InterPro" id="IPR037143">
    <property type="entry name" value="4-PPantetheinyl_Trfase_dom_sf"/>
</dbReference>
<comment type="caution">
    <text evidence="1">The sequence shown here is derived from an EMBL/GenBank/DDBJ whole genome shotgun (WGS) entry which is preliminary data.</text>
</comment>
<name>A0A225CE17_9MICO</name>
<proteinExistence type="predicted"/>
<reference evidence="1" key="1">
    <citation type="submission" date="2017-08" db="EMBL/GenBank/DDBJ databases">
        <title>Genomes of multiple Clavibacter strains from different subspecies.</title>
        <authorList>
            <person name="Yuan X.-K."/>
            <person name="Li X.-S."/>
            <person name="Nie J."/>
            <person name="De Boer S.H."/>
        </authorList>
    </citation>
    <scope>NUCLEOTIDE SEQUENCE [LARGE SCALE GENOMIC DNA]</scope>
    <source>
        <strain evidence="1">ATCC 33566</strain>
    </source>
</reference>
<keyword evidence="2" id="KW-1185">Reference proteome</keyword>
<organism evidence="1 2">
    <name type="scientific">Clavibacter tessellarius</name>
    <dbReference type="NCBI Taxonomy" id="31965"/>
    <lineage>
        <taxon>Bacteria</taxon>
        <taxon>Bacillati</taxon>
        <taxon>Actinomycetota</taxon>
        <taxon>Actinomycetes</taxon>
        <taxon>Micrococcales</taxon>
        <taxon>Microbacteriaceae</taxon>
        <taxon>Clavibacter</taxon>
    </lineage>
</organism>
<sequence length="193" mass="19285">MTPAPAAVNVSVVPVAGLVVRAARTAAGRAALRALAAEIVGADPADVTVRARCATCGGEHGRPVLGGSRALDGLHASVAHAGDAVVVAVSTDGPIGIDAEPRGREAPPGTTLGEWVRIEAVLKADGRGLRVDPSRVRSAGDAHGSVAWIDGEPARYRVVDAELGSGLVAAVARRGLGQVVVRIRDPDGPGSGA</sequence>
<dbReference type="Proteomes" id="UP000215316">
    <property type="component" value="Unassembled WGS sequence"/>
</dbReference>
<accession>A0A225CE17</accession>
<dbReference type="RefSeq" id="WP_094126390.1">
    <property type="nucleotide sequence ID" value="NZ_CP040788.1"/>
</dbReference>